<evidence type="ECO:0000313" key="1">
    <source>
        <dbReference type="EMBL" id="VDM39373.1"/>
    </source>
</evidence>
<reference evidence="3" key="1">
    <citation type="submission" date="2016-06" db="UniProtKB">
        <authorList>
            <consortium name="WormBaseParasite"/>
        </authorList>
    </citation>
    <scope>IDENTIFICATION</scope>
</reference>
<protein>
    <submittedName>
        <fullName evidence="3">PRKCSH_1 domain-containing protein</fullName>
    </submittedName>
</protein>
<organism evidence="2 3">
    <name type="scientific">Toxocara canis</name>
    <name type="common">Canine roundworm</name>
    <dbReference type="NCBI Taxonomy" id="6265"/>
    <lineage>
        <taxon>Eukaryota</taxon>
        <taxon>Metazoa</taxon>
        <taxon>Ecdysozoa</taxon>
        <taxon>Nematoda</taxon>
        <taxon>Chromadorea</taxon>
        <taxon>Rhabditida</taxon>
        <taxon>Spirurina</taxon>
        <taxon>Ascaridomorpha</taxon>
        <taxon>Ascaridoidea</taxon>
        <taxon>Toxocaridae</taxon>
        <taxon>Toxocara</taxon>
    </lineage>
</organism>
<sequence>MMSLGFNKFDKSCELDDDFDKIESCGPGPLYRVLGTDFTERLHCDDECGALDEPRESSIAEHLTMNIGPSTNLENPV</sequence>
<evidence type="ECO:0000313" key="3">
    <source>
        <dbReference type="WBParaSite" id="TCNE_0000805201-mRNA-1"/>
    </source>
</evidence>
<gene>
    <name evidence="1" type="ORF">TCNE_LOCUS8052</name>
</gene>
<proteinExistence type="predicted"/>
<dbReference type="WBParaSite" id="TCNE_0000805201-mRNA-1">
    <property type="protein sequence ID" value="TCNE_0000805201-mRNA-1"/>
    <property type="gene ID" value="TCNE_0000805201"/>
</dbReference>
<evidence type="ECO:0000313" key="2">
    <source>
        <dbReference type="Proteomes" id="UP000050794"/>
    </source>
</evidence>
<dbReference type="Proteomes" id="UP000050794">
    <property type="component" value="Unassembled WGS sequence"/>
</dbReference>
<reference evidence="1 2" key="2">
    <citation type="submission" date="2018-11" db="EMBL/GenBank/DDBJ databases">
        <authorList>
            <consortium name="Pathogen Informatics"/>
        </authorList>
    </citation>
    <scope>NUCLEOTIDE SEQUENCE [LARGE SCALE GENOMIC DNA]</scope>
</reference>
<accession>A0A183UHT2</accession>
<dbReference type="EMBL" id="UYWY01019814">
    <property type="protein sequence ID" value="VDM39373.1"/>
    <property type="molecule type" value="Genomic_DNA"/>
</dbReference>
<name>A0A183UHT2_TOXCA</name>
<dbReference type="AlphaFoldDB" id="A0A183UHT2"/>
<keyword evidence="2" id="KW-1185">Reference proteome</keyword>